<dbReference type="InterPro" id="IPR009010">
    <property type="entry name" value="Asp_de-COase-like_dom_sf"/>
</dbReference>
<accession>X0S3U7</accession>
<sequence>QGRPFMLMNMDDAAARNIREGDEVRAYNDMGDFRIHVKLSAAVRPEQVIVYNGFEPFQFKGWKDPANVEPGMVKWLHLAGGYGHFRFRSLCWQPVPIDRAVRLEVEAAG</sequence>
<proteinExistence type="predicted"/>
<dbReference type="GO" id="GO:0016491">
    <property type="term" value="F:oxidoreductase activity"/>
    <property type="evidence" value="ECO:0007669"/>
    <property type="project" value="InterPro"/>
</dbReference>
<organism evidence="2">
    <name type="scientific">marine sediment metagenome</name>
    <dbReference type="NCBI Taxonomy" id="412755"/>
    <lineage>
        <taxon>unclassified sequences</taxon>
        <taxon>metagenomes</taxon>
        <taxon>ecological metagenomes</taxon>
    </lineage>
</organism>
<dbReference type="EMBL" id="BARS01009513">
    <property type="protein sequence ID" value="GAF75748.1"/>
    <property type="molecule type" value="Genomic_DNA"/>
</dbReference>
<evidence type="ECO:0000259" key="1">
    <source>
        <dbReference type="Pfam" id="PF01568"/>
    </source>
</evidence>
<dbReference type="SUPFAM" id="SSF50692">
    <property type="entry name" value="ADC-like"/>
    <property type="match status" value="1"/>
</dbReference>
<feature type="non-terminal residue" evidence="2">
    <location>
        <position position="1"/>
    </location>
</feature>
<name>X0S3U7_9ZZZZ</name>
<dbReference type="GO" id="GO:0043546">
    <property type="term" value="F:molybdopterin cofactor binding"/>
    <property type="evidence" value="ECO:0007669"/>
    <property type="project" value="InterPro"/>
</dbReference>
<evidence type="ECO:0000313" key="2">
    <source>
        <dbReference type="EMBL" id="GAF75748.1"/>
    </source>
</evidence>
<comment type="caution">
    <text evidence="2">The sequence shown here is derived from an EMBL/GenBank/DDBJ whole genome shotgun (WGS) entry which is preliminary data.</text>
</comment>
<dbReference type="InterPro" id="IPR006657">
    <property type="entry name" value="MoPterin_dinucl-bd_dom"/>
</dbReference>
<dbReference type="AlphaFoldDB" id="X0S3U7"/>
<dbReference type="Gene3D" id="2.40.40.20">
    <property type="match status" value="1"/>
</dbReference>
<feature type="domain" description="Molybdopterin dinucleotide-binding" evidence="1">
    <location>
        <begin position="3"/>
        <end position="56"/>
    </location>
</feature>
<dbReference type="Pfam" id="PF01568">
    <property type="entry name" value="Molydop_binding"/>
    <property type="match status" value="1"/>
</dbReference>
<reference evidence="2" key="1">
    <citation type="journal article" date="2014" name="Front. Microbiol.">
        <title>High frequency of phylogenetically diverse reductive dehalogenase-homologous genes in deep subseafloor sedimentary metagenomes.</title>
        <authorList>
            <person name="Kawai M."/>
            <person name="Futagami T."/>
            <person name="Toyoda A."/>
            <person name="Takaki Y."/>
            <person name="Nishi S."/>
            <person name="Hori S."/>
            <person name="Arai W."/>
            <person name="Tsubouchi T."/>
            <person name="Morono Y."/>
            <person name="Uchiyama I."/>
            <person name="Ito T."/>
            <person name="Fujiyama A."/>
            <person name="Inagaki F."/>
            <person name="Takami H."/>
        </authorList>
    </citation>
    <scope>NUCLEOTIDE SEQUENCE</scope>
    <source>
        <strain evidence="2">Expedition CK06-06</strain>
    </source>
</reference>
<gene>
    <name evidence="2" type="ORF">S01H1_17883</name>
</gene>
<protein>
    <recommendedName>
        <fullName evidence="1">Molybdopterin dinucleotide-binding domain-containing protein</fullName>
    </recommendedName>
</protein>